<evidence type="ECO:0000313" key="2">
    <source>
        <dbReference type="EMBL" id="CAA3019085.1"/>
    </source>
</evidence>
<dbReference type="Proteomes" id="UP000594638">
    <property type="component" value="Unassembled WGS sequence"/>
</dbReference>
<feature type="domain" description="At2g23090-like zinc-binding" evidence="1">
    <location>
        <begin position="16"/>
        <end position="53"/>
    </location>
</feature>
<evidence type="ECO:0000313" key="3">
    <source>
        <dbReference type="Proteomes" id="UP000594638"/>
    </source>
</evidence>
<proteinExistence type="predicted"/>
<dbReference type="InterPro" id="IPR039713">
    <property type="entry name" value="At2g23090-like"/>
</dbReference>
<name>A0A8S0UGU4_OLEEU</name>
<dbReference type="OrthoDB" id="370932at2759"/>
<comment type="caution">
    <text evidence="2">The sequence shown here is derived from an EMBL/GenBank/DDBJ whole genome shotgun (WGS) entry which is preliminary data.</text>
</comment>
<accession>A0A8S0UGU4</accession>
<dbReference type="InterPro" id="IPR039438">
    <property type="entry name" value="At2g23090-like_Znf"/>
</dbReference>
<gene>
    <name evidence="2" type="ORF">OLEA9_A031742</name>
</gene>
<dbReference type="Gramene" id="OE9A031742T1">
    <property type="protein sequence ID" value="OE9A031742C1"/>
    <property type="gene ID" value="OE9A031742"/>
</dbReference>
<sequence length="55" mass="6233">MVFIIDSLTLGSCELQCKVCMQTFICTTSEVKCREHAEAKHPKADVYACFPHLKK</sequence>
<reference evidence="2 3" key="1">
    <citation type="submission" date="2019-12" db="EMBL/GenBank/DDBJ databases">
        <authorList>
            <person name="Alioto T."/>
            <person name="Alioto T."/>
            <person name="Gomez Garrido J."/>
        </authorList>
    </citation>
    <scope>NUCLEOTIDE SEQUENCE [LARGE SCALE GENOMIC DNA]</scope>
</reference>
<dbReference type="PANTHER" id="PTHR33788">
    <property type="entry name" value="OS07G0114300 PROTEIN"/>
    <property type="match status" value="1"/>
</dbReference>
<dbReference type="Pfam" id="PF12907">
    <property type="entry name" value="zf-met2"/>
    <property type="match status" value="1"/>
</dbReference>
<keyword evidence="3" id="KW-1185">Reference proteome</keyword>
<evidence type="ECO:0000259" key="1">
    <source>
        <dbReference type="Pfam" id="PF12907"/>
    </source>
</evidence>
<dbReference type="PANTHER" id="PTHR33788:SF1">
    <property type="entry name" value="ZINC-BINDING PROTEIN"/>
    <property type="match status" value="1"/>
</dbReference>
<dbReference type="Gene3D" id="4.10.1050.10">
    <property type="entry name" value="At2g23090-like"/>
    <property type="match status" value="1"/>
</dbReference>
<organism evidence="2 3">
    <name type="scientific">Olea europaea subsp. europaea</name>
    <dbReference type="NCBI Taxonomy" id="158383"/>
    <lineage>
        <taxon>Eukaryota</taxon>
        <taxon>Viridiplantae</taxon>
        <taxon>Streptophyta</taxon>
        <taxon>Embryophyta</taxon>
        <taxon>Tracheophyta</taxon>
        <taxon>Spermatophyta</taxon>
        <taxon>Magnoliopsida</taxon>
        <taxon>eudicotyledons</taxon>
        <taxon>Gunneridae</taxon>
        <taxon>Pentapetalae</taxon>
        <taxon>asterids</taxon>
        <taxon>lamiids</taxon>
        <taxon>Lamiales</taxon>
        <taxon>Oleaceae</taxon>
        <taxon>Oleeae</taxon>
        <taxon>Olea</taxon>
    </lineage>
</organism>
<dbReference type="InterPro" id="IPR026939">
    <property type="entry name" value="ZNF706/At2g23090_sf"/>
</dbReference>
<dbReference type="SUPFAM" id="SSF118359">
    <property type="entry name" value="Expressed protein At2g23090/F21P24.15"/>
    <property type="match status" value="1"/>
</dbReference>
<dbReference type="EMBL" id="CACTIH010008034">
    <property type="protein sequence ID" value="CAA3019085.1"/>
    <property type="molecule type" value="Genomic_DNA"/>
</dbReference>
<dbReference type="AlphaFoldDB" id="A0A8S0UGU4"/>
<protein>
    <recommendedName>
        <fullName evidence="1">At2g23090-like zinc-binding domain-containing protein</fullName>
    </recommendedName>
</protein>